<dbReference type="InterPro" id="IPR050834">
    <property type="entry name" value="Glycosyltransf_2"/>
</dbReference>
<dbReference type="PANTHER" id="PTHR43685:SF2">
    <property type="entry name" value="GLYCOSYLTRANSFERASE 2-LIKE DOMAIN-CONTAINING PROTEIN"/>
    <property type="match status" value="1"/>
</dbReference>
<dbReference type="CDD" id="cd06433">
    <property type="entry name" value="GT_2_WfgS_like"/>
    <property type="match status" value="1"/>
</dbReference>
<keyword evidence="3" id="KW-1185">Reference proteome</keyword>
<dbReference type="InterPro" id="IPR029044">
    <property type="entry name" value="Nucleotide-diphossugar_trans"/>
</dbReference>
<dbReference type="Gene3D" id="3.90.550.10">
    <property type="entry name" value="Spore Coat Polysaccharide Biosynthesis Protein SpsA, Chain A"/>
    <property type="match status" value="1"/>
</dbReference>
<dbReference type="OrthoDB" id="433681at2"/>
<dbReference type="GO" id="GO:0016740">
    <property type="term" value="F:transferase activity"/>
    <property type="evidence" value="ECO:0007669"/>
    <property type="project" value="UniProtKB-KW"/>
</dbReference>
<sequence length="295" mass="32738">MLSVSAITPSYNQGRFIGRTIESVLSQQGACDLEYVVMDGGSTDETVSILDSYGGRLRYRSERDKGQPDAVNKGIAATSGEVIAWLNSDDVYYPGTLQAVLEVFASRPDVDVVYGDGDHIDVDDAVIEPYPAEPFRLERLKDRCIICQPAAFFRRRVVERFGALDLRWQYTLDYEFWLRLAKGGAVFAYLPRKLAGSRFYPQTKTSGAKLTVHAEINDMMAATFGRVPDRWLCNYAHALVREKWKLAEKGRAFTPAVALASLGASVRWNRGVSGALARTTLSWLTRGLIRPGGAL</sequence>
<dbReference type="Pfam" id="PF00535">
    <property type="entry name" value="Glycos_transf_2"/>
    <property type="match status" value="1"/>
</dbReference>
<proteinExistence type="predicted"/>
<dbReference type="SUPFAM" id="SSF53448">
    <property type="entry name" value="Nucleotide-diphospho-sugar transferases"/>
    <property type="match status" value="1"/>
</dbReference>
<evidence type="ECO:0000313" key="3">
    <source>
        <dbReference type="Proteomes" id="UP000006250"/>
    </source>
</evidence>
<accession>E1JW30</accession>
<dbReference type="EMBL" id="AECZ01000010">
    <property type="protein sequence ID" value="EFL51390.1"/>
    <property type="molecule type" value="Genomic_DNA"/>
</dbReference>
<reference evidence="2 3" key="1">
    <citation type="submission" date="2010-08" db="EMBL/GenBank/DDBJ databases">
        <title>The draft genome of Desulfovibrio fructosovorans JJ.</title>
        <authorList>
            <consortium name="US DOE Joint Genome Institute (JGI-PGF)"/>
            <person name="Lucas S."/>
            <person name="Copeland A."/>
            <person name="Lapidus A."/>
            <person name="Cheng J.-F."/>
            <person name="Bruce D."/>
            <person name="Goodwin L."/>
            <person name="Pitluck S."/>
            <person name="Land M.L."/>
            <person name="Hauser L."/>
            <person name="Chang Y.-J."/>
            <person name="Jeffries C."/>
            <person name="Wall J.D."/>
            <person name="Stahl D.A."/>
            <person name="Arkin A.P."/>
            <person name="Dehal P."/>
            <person name="Stolyar S.M."/>
            <person name="Hazen T.C."/>
            <person name="Woyke T.J."/>
        </authorList>
    </citation>
    <scope>NUCLEOTIDE SEQUENCE [LARGE SCALE GENOMIC DNA]</scope>
    <source>
        <strain evidence="2 3">JJ</strain>
    </source>
</reference>
<dbReference type="STRING" id="596151.DesfrDRAFT_1829"/>
<evidence type="ECO:0000313" key="2">
    <source>
        <dbReference type="EMBL" id="EFL51390.1"/>
    </source>
</evidence>
<evidence type="ECO:0000259" key="1">
    <source>
        <dbReference type="Pfam" id="PF00535"/>
    </source>
</evidence>
<dbReference type="InterPro" id="IPR001173">
    <property type="entry name" value="Glyco_trans_2-like"/>
</dbReference>
<protein>
    <submittedName>
        <fullName evidence="2">Glycosyl transferase family 2</fullName>
    </submittedName>
</protein>
<dbReference type="Proteomes" id="UP000006250">
    <property type="component" value="Unassembled WGS sequence"/>
</dbReference>
<gene>
    <name evidence="2" type="ORF">DesfrDRAFT_1829</name>
</gene>
<dbReference type="PANTHER" id="PTHR43685">
    <property type="entry name" value="GLYCOSYLTRANSFERASE"/>
    <property type="match status" value="1"/>
</dbReference>
<comment type="caution">
    <text evidence="2">The sequence shown here is derived from an EMBL/GenBank/DDBJ whole genome shotgun (WGS) entry which is preliminary data.</text>
</comment>
<name>E1JW30_SOLFR</name>
<dbReference type="eggNOG" id="COG1215">
    <property type="taxonomic scope" value="Bacteria"/>
</dbReference>
<dbReference type="RefSeq" id="WP_005993175.1">
    <property type="nucleotide sequence ID" value="NZ_AECZ01000010.1"/>
</dbReference>
<keyword evidence="2" id="KW-0808">Transferase</keyword>
<dbReference type="AlphaFoldDB" id="E1JW30"/>
<feature type="domain" description="Glycosyltransferase 2-like" evidence="1">
    <location>
        <begin position="5"/>
        <end position="159"/>
    </location>
</feature>
<organism evidence="2 3">
    <name type="scientific">Solidesulfovibrio fructosivorans JJ]</name>
    <dbReference type="NCBI Taxonomy" id="596151"/>
    <lineage>
        <taxon>Bacteria</taxon>
        <taxon>Pseudomonadati</taxon>
        <taxon>Thermodesulfobacteriota</taxon>
        <taxon>Desulfovibrionia</taxon>
        <taxon>Desulfovibrionales</taxon>
        <taxon>Desulfovibrionaceae</taxon>
        <taxon>Solidesulfovibrio</taxon>
    </lineage>
</organism>